<evidence type="ECO:0000313" key="4">
    <source>
        <dbReference type="Proteomes" id="UP000677244"/>
    </source>
</evidence>
<accession>A0ABS3YXZ6</accession>
<feature type="repeat" description="ANK" evidence="1">
    <location>
        <begin position="30"/>
        <end position="63"/>
    </location>
</feature>
<sequence>MSKLYLSFFLLLAGVSVLAQDTTAPILNKSNRIILHFTDTTGKFMQLTRLLIDRGYDIEMKDRELGILRTKPSPLRGGYAFSDQLEVKTLFRDSTITFSGVTYSESTGHDFVIYQVRNEVSYSKTMYRNIMLSWEELGKIAELLKPAFITYSTVDVTRKAQRIESWYRRHN</sequence>
<dbReference type="Proteomes" id="UP000677244">
    <property type="component" value="Unassembled WGS sequence"/>
</dbReference>
<name>A0ABS3YXZ6_9BACT</name>
<feature type="signal peptide" evidence="2">
    <location>
        <begin position="1"/>
        <end position="19"/>
    </location>
</feature>
<organism evidence="3 4">
    <name type="scientific">Niastella soli</name>
    <dbReference type="NCBI Taxonomy" id="2821487"/>
    <lineage>
        <taxon>Bacteria</taxon>
        <taxon>Pseudomonadati</taxon>
        <taxon>Bacteroidota</taxon>
        <taxon>Chitinophagia</taxon>
        <taxon>Chitinophagales</taxon>
        <taxon>Chitinophagaceae</taxon>
        <taxon>Niastella</taxon>
    </lineage>
</organism>
<dbReference type="InterPro" id="IPR002110">
    <property type="entry name" value="Ankyrin_rpt"/>
</dbReference>
<evidence type="ECO:0000256" key="2">
    <source>
        <dbReference type="SAM" id="SignalP"/>
    </source>
</evidence>
<feature type="chain" id="PRO_5047172396" evidence="2">
    <location>
        <begin position="20"/>
        <end position="171"/>
    </location>
</feature>
<proteinExistence type="predicted"/>
<comment type="caution">
    <text evidence="3">The sequence shown here is derived from an EMBL/GenBank/DDBJ whole genome shotgun (WGS) entry which is preliminary data.</text>
</comment>
<evidence type="ECO:0000256" key="1">
    <source>
        <dbReference type="PROSITE-ProRule" id="PRU00023"/>
    </source>
</evidence>
<dbReference type="EMBL" id="JAGHKO010000005">
    <property type="protein sequence ID" value="MBO9202805.1"/>
    <property type="molecule type" value="Genomic_DNA"/>
</dbReference>
<keyword evidence="2" id="KW-0732">Signal</keyword>
<keyword evidence="1" id="KW-0040">ANK repeat</keyword>
<dbReference type="RefSeq" id="WP_209140858.1">
    <property type="nucleotide sequence ID" value="NZ_JAGHKO010000005.1"/>
</dbReference>
<protein>
    <submittedName>
        <fullName evidence="3">Uncharacterized protein</fullName>
    </submittedName>
</protein>
<evidence type="ECO:0000313" key="3">
    <source>
        <dbReference type="EMBL" id="MBO9202805.1"/>
    </source>
</evidence>
<reference evidence="3 4" key="1">
    <citation type="submission" date="2021-03" db="EMBL/GenBank/DDBJ databases">
        <title>Assistant Professor.</title>
        <authorList>
            <person name="Huq M.A."/>
        </authorList>
    </citation>
    <scope>NUCLEOTIDE SEQUENCE [LARGE SCALE GENOMIC DNA]</scope>
    <source>
        <strain evidence="3 4">MAH-29</strain>
    </source>
</reference>
<gene>
    <name evidence="3" type="ORF">J7I42_21125</name>
</gene>
<keyword evidence="4" id="KW-1185">Reference proteome</keyword>
<dbReference type="PROSITE" id="PS50088">
    <property type="entry name" value="ANK_REPEAT"/>
    <property type="match status" value="1"/>
</dbReference>